<protein>
    <submittedName>
        <fullName evidence="2">Uncharacterized protein</fullName>
    </submittedName>
</protein>
<dbReference type="AlphaFoldDB" id="A0A915IR84"/>
<dbReference type="Proteomes" id="UP000887565">
    <property type="component" value="Unplaced"/>
</dbReference>
<reference evidence="2" key="1">
    <citation type="submission" date="2022-11" db="UniProtKB">
        <authorList>
            <consortium name="WormBaseParasite"/>
        </authorList>
    </citation>
    <scope>IDENTIFICATION</scope>
</reference>
<evidence type="ECO:0000313" key="2">
    <source>
        <dbReference type="WBParaSite" id="nRc.2.0.1.t16713-RA"/>
    </source>
</evidence>
<accession>A0A915IR84</accession>
<proteinExistence type="predicted"/>
<sequence>MDFIGNGQAKMQHADEKTISSVFCACKLEHNKLVLTSNRLHTDKNCTELIERIREVQLENHMTRFVDDKTRLNNLMSLVIYSKPPFFR</sequence>
<organism evidence="1 2">
    <name type="scientific">Romanomermis culicivorax</name>
    <name type="common">Nematode worm</name>
    <dbReference type="NCBI Taxonomy" id="13658"/>
    <lineage>
        <taxon>Eukaryota</taxon>
        <taxon>Metazoa</taxon>
        <taxon>Ecdysozoa</taxon>
        <taxon>Nematoda</taxon>
        <taxon>Enoplea</taxon>
        <taxon>Dorylaimia</taxon>
        <taxon>Mermithida</taxon>
        <taxon>Mermithoidea</taxon>
        <taxon>Mermithidae</taxon>
        <taxon>Romanomermis</taxon>
    </lineage>
</organism>
<evidence type="ECO:0000313" key="1">
    <source>
        <dbReference type="Proteomes" id="UP000887565"/>
    </source>
</evidence>
<keyword evidence="1" id="KW-1185">Reference proteome</keyword>
<dbReference type="WBParaSite" id="nRc.2.0.1.t16713-RA">
    <property type="protein sequence ID" value="nRc.2.0.1.t16713-RA"/>
    <property type="gene ID" value="nRc.2.0.1.g16713"/>
</dbReference>
<name>A0A915IR84_ROMCU</name>